<organism evidence="1 2">
    <name type="scientific">Gulo gulo</name>
    <name type="common">Wolverine</name>
    <name type="synonym">Gluton</name>
    <dbReference type="NCBI Taxonomy" id="48420"/>
    <lineage>
        <taxon>Eukaryota</taxon>
        <taxon>Metazoa</taxon>
        <taxon>Chordata</taxon>
        <taxon>Craniata</taxon>
        <taxon>Vertebrata</taxon>
        <taxon>Euteleostomi</taxon>
        <taxon>Mammalia</taxon>
        <taxon>Eutheria</taxon>
        <taxon>Laurasiatheria</taxon>
        <taxon>Carnivora</taxon>
        <taxon>Caniformia</taxon>
        <taxon>Musteloidea</taxon>
        <taxon>Mustelidae</taxon>
        <taxon>Guloninae</taxon>
        <taxon>Gulo</taxon>
    </lineage>
</organism>
<dbReference type="SUPFAM" id="SSF47473">
    <property type="entry name" value="EF-hand"/>
    <property type="match status" value="1"/>
</dbReference>
<dbReference type="Proteomes" id="UP000269945">
    <property type="component" value="Unassembled WGS sequence"/>
</dbReference>
<name>A0A9X9LJF6_GULGU</name>
<evidence type="ECO:0000313" key="2">
    <source>
        <dbReference type="Proteomes" id="UP000269945"/>
    </source>
</evidence>
<comment type="caution">
    <text evidence="1">The sequence shown here is derived from an EMBL/GenBank/DDBJ whole genome shotgun (WGS) entry which is preliminary data.</text>
</comment>
<evidence type="ECO:0000313" key="1">
    <source>
        <dbReference type="EMBL" id="VCW69542.1"/>
    </source>
</evidence>
<dbReference type="InterPro" id="IPR011992">
    <property type="entry name" value="EF-hand-dom_pair"/>
</dbReference>
<protein>
    <submittedName>
        <fullName evidence="1">Uncharacterized protein</fullName>
    </submittedName>
</protein>
<feature type="non-terminal residue" evidence="1">
    <location>
        <position position="1"/>
    </location>
</feature>
<dbReference type="AlphaFoldDB" id="A0A9X9LJF6"/>
<proteinExistence type="predicted"/>
<reference evidence="1 2" key="1">
    <citation type="submission" date="2018-10" db="EMBL/GenBank/DDBJ databases">
        <authorList>
            <person name="Ekblom R."/>
            <person name="Jareborg N."/>
        </authorList>
    </citation>
    <scope>NUCLEOTIDE SEQUENCE [LARGE SCALE GENOMIC DNA]</scope>
    <source>
        <tissue evidence="1">Muscle</tissue>
    </source>
</reference>
<gene>
    <name evidence="1" type="ORF">BN2614_LOCUS1</name>
</gene>
<sequence length="80" mass="8960">TNKEHKKLLKTLPVSADKKVFEKELLEGVKSFKGGRVSVGNLKSVLQNTGFSLEENEIQDLQSHLPVTGEHFRIPLCWGT</sequence>
<accession>A0A9X9LJF6</accession>
<keyword evidence="2" id="KW-1185">Reference proteome</keyword>
<dbReference type="EMBL" id="CYRY02005099">
    <property type="protein sequence ID" value="VCW69542.1"/>
    <property type="molecule type" value="Genomic_DNA"/>
</dbReference>